<dbReference type="EMBL" id="JAABOA010000628">
    <property type="protein sequence ID" value="KAF9583679.1"/>
    <property type="molecule type" value="Genomic_DNA"/>
</dbReference>
<dbReference type="SMART" id="SM00054">
    <property type="entry name" value="EFh"/>
    <property type="match status" value="2"/>
</dbReference>
<dbReference type="InterPro" id="IPR002048">
    <property type="entry name" value="EF_hand_dom"/>
</dbReference>
<dbReference type="SUPFAM" id="SSF47473">
    <property type="entry name" value="EF-hand"/>
    <property type="match status" value="1"/>
</dbReference>
<dbReference type="InterPro" id="IPR018247">
    <property type="entry name" value="EF_Hand_1_Ca_BS"/>
</dbReference>
<dbReference type="Gene3D" id="1.10.238.10">
    <property type="entry name" value="EF-hand"/>
    <property type="match status" value="1"/>
</dbReference>
<dbReference type="OrthoDB" id="26525at2759"/>
<dbReference type="InterPro" id="IPR011992">
    <property type="entry name" value="EF-hand-dom_pair"/>
</dbReference>
<dbReference type="PROSITE" id="PS00018">
    <property type="entry name" value="EF_HAND_1"/>
    <property type="match status" value="2"/>
</dbReference>
<keyword evidence="5" id="KW-1185">Reference proteome</keyword>
<evidence type="ECO:0000313" key="4">
    <source>
        <dbReference type="EMBL" id="KAF9583679.1"/>
    </source>
</evidence>
<feature type="domain" description="EF-hand" evidence="3">
    <location>
        <begin position="7"/>
        <end position="42"/>
    </location>
</feature>
<dbReference type="Proteomes" id="UP000780801">
    <property type="component" value="Unassembled WGS sequence"/>
</dbReference>
<gene>
    <name evidence="4" type="ORF">BGW38_008883</name>
</gene>
<dbReference type="PROSITE" id="PS50222">
    <property type="entry name" value="EF_HAND_2"/>
    <property type="match status" value="2"/>
</dbReference>
<dbReference type="AlphaFoldDB" id="A0A9P6FY67"/>
<dbReference type="PANTHER" id="PTHR23050">
    <property type="entry name" value="CALCIUM BINDING PROTEIN"/>
    <property type="match status" value="1"/>
</dbReference>
<feature type="domain" description="EF-hand" evidence="3">
    <location>
        <begin position="43"/>
        <end position="78"/>
    </location>
</feature>
<comment type="caution">
    <text evidence="4">The sequence shown here is derived from an EMBL/GenBank/DDBJ whole genome shotgun (WGS) entry which is preliminary data.</text>
</comment>
<reference evidence="4" key="1">
    <citation type="journal article" date="2020" name="Fungal Divers.">
        <title>Resolving the Mortierellaceae phylogeny through synthesis of multi-gene phylogenetics and phylogenomics.</title>
        <authorList>
            <person name="Vandepol N."/>
            <person name="Liber J."/>
            <person name="Desiro A."/>
            <person name="Na H."/>
            <person name="Kennedy M."/>
            <person name="Barry K."/>
            <person name="Grigoriev I.V."/>
            <person name="Miller A.N."/>
            <person name="O'Donnell K."/>
            <person name="Stajich J.E."/>
            <person name="Bonito G."/>
        </authorList>
    </citation>
    <scope>NUCLEOTIDE SEQUENCE</scope>
    <source>
        <strain evidence="4">KOD1015</strain>
    </source>
</reference>
<organism evidence="4 5">
    <name type="scientific">Lunasporangiospora selenospora</name>
    <dbReference type="NCBI Taxonomy" id="979761"/>
    <lineage>
        <taxon>Eukaryota</taxon>
        <taxon>Fungi</taxon>
        <taxon>Fungi incertae sedis</taxon>
        <taxon>Mucoromycota</taxon>
        <taxon>Mortierellomycotina</taxon>
        <taxon>Mortierellomycetes</taxon>
        <taxon>Mortierellales</taxon>
        <taxon>Mortierellaceae</taxon>
        <taxon>Lunasporangiospora</taxon>
    </lineage>
</organism>
<evidence type="ECO:0000256" key="2">
    <source>
        <dbReference type="ARBA" id="ARBA00022837"/>
    </source>
</evidence>
<evidence type="ECO:0000313" key="5">
    <source>
        <dbReference type="Proteomes" id="UP000780801"/>
    </source>
</evidence>
<dbReference type="InterPro" id="IPR050145">
    <property type="entry name" value="Centrin_CML-like"/>
</dbReference>
<accession>A0A9P6FY67</accession>
<evidence type="ECO:0000256" key="1">
    <source>
        <dbReference type="ARBA" id="ARBA00022737"/>
    </source>
</evidence>
<keyword evidence="1" id="KW-0677">Repeat</keyword>
<dbReference type="Pfam" id="PF13499">
    <property type="entry name" value="EF-hand_7"/>
    <property type="match status" value="1"/>
</dbReference>
<protein>
    <recommendedName>
        <fullName evidence="3">EF-hand domain-containing protein</fullName>
    </recommendedName>
</protein>
<name>A0A9P6FY67_9FUNG</name>
<evidence type="ECO:0000259" key="3">
    <source>
        <dbReference type="PROSITE" id="PS50222"/>
    </source>
</evidence>
<sequence>MGAIPEKEKERIRGEFNKYDKDSDGRITLDEFEHLVKDLGGNAEPNQVSSILKNFDLNKNGHLDFDEFFAILTVLESGQL</sequence>
<keyword evidence="2" id="KW-0106">Calcium</keyword>
<proteinExistence type="predicted"/>
<dbReference type="GO" id="GO:0005509">
    <property type="term" value="F:calcium ion binding"/>
    <property type="evidence" value="ECO:0007669"/>
    <property type="project" value="InterPro"/>
</dbReference>
<dbReference type="CDD" id="cd00051">
    <property type="entry name" value="EFh"/>
    <property type="match status" value="1"/>
</dbReference>